<feature type="domain" description="PASTA" evidence="3">
    <location>
        <begin position="373"/>
        <end position="439"/>
    </location>
</feature>
<feature type="domain" description="PASTA" evidence="3">
    <location>
        <begin position="249"/>
        <end position="311"/>
    </location>
</feature>
<feature type="region of interest" description="Disordered" evidence="1">
    <location>
        <begin position="48"/>
        <end position="116"/>
    </location>
</feature>
<evidence type="ECO:0000256" key="1">
    <source>
        <dbReference type="SAM" id="MobiDB-lite"/>
    </source>
</evidence>
<evidence type="ECO:0000256" key="2">
    <source>
        <dbReference type="SAM" id="Phobius"/>
    </source>
</evidence>
<feature type="region of interest" description="Disordered" evidence="1">
    <location>
        <begin position="185"/>
        <end position="207"/>
    </location>
</feature>
<dbReference type="InterPro" id="IPR005543">
    <property type="entry name" value="PASTA_dom"/>
</dbReference>
<evidence type="ECO:0000259" key="3">
    <source>
        <dbReference type="PROSITE" id="PS51178"/>
    </source>
</evidence>
<keyword evidence="5" id="KW-1185">Reference proteome</keyword>
<dbReference type="Gene3D" id="3.30.10.20">
    <property type="match status" value="3"/>
</dbReference>
<feature type="compositionally biased region" description="Polar residues" evidence="1">
    <location>
        <begin position="57"/>
        <end position="66"/>
    </location>
</feature>
<feature type="transmembrane region" description="Helical" evidence="2">
    <location>
        <begin position="224"/>
        <end position="247"/>
    </location>
</feature>
<dbReference type="Pfam" id="PF03793">
    <property type="entry name" value="PASTA"/>
    <property type="match status" value="3"/>
</dbReference>
<feature type="compositionally biased region" description="Acidic residues" evidence="1">
    <location>
        <begin position="99"/>
        <end position="116"/>
    </location>
</feature>
<dbReference type="InterPro" id="IPR026870">
    <property type="entry name" value="Zinc_ribbon_dom"/>
</dbReference>
<evidence type="ECO:0000313" key="4">
    <source>
        <dbReference type="EMBL" id="MDO4841093.1"/>
    </source>
</evidence>
<name>A0AA43U5E1_9ACTN</name>
<reference evidence="4" key="1">
    <citation type="submission" date="2023-07" db="EMBL/GenBank/DDBJ databases">
        <title>Between Cages and Wild: Unraveling the Impact of Captivity on Animal Microbiomes and Antimicrobial Resistance.</title>
        <authorList>
            <person name="Schmartz G.P."/>
            <person name="Rehner J."/>
            <person name="Schuff M.J."/>
            <person name="Becker S.L."/>
            <person name="Kravczyk M."/>
            <person name="Gurevich A."/>
            <person name="Francke R."/>
            <person name="Mueller R."/>
            <person name="Keller V."/>
            <person name="Keller A."/>
        </authorList>
    </citation>
    <scope>NUCLEOTIDE SEQUENCE</scope>
    <source>
        <strain evidence="4">S12M_St_49</strain>
    </source>
</reference>
<comment type="caution">
    <text evidence="4">The sequence shown here is derived from an EMBL/GenBank/DDBJ whole genome shotgun (WGS) entry which is preliminary data.</text>
</comment>
<dbReference type="EMBL" id="JAUMVS010000001">
    <property type="protein sequence ID" value="MDO4841093.1"/>
    <property type="molecule type" value="Genomic_DNA"/>
</dbReference>
<proteinExistence type="predicted"/>
<dbReference type="PROSITE" id="PS51178">
    <property type="entry name" value="PASTA"/>
    <property type="match status" value="2"/>
</dbReference>
<dbReference type="CDD" id="cd06577">
    <property type="entry name" value="PASTA_pknB"/>
    <property type="match status" value="3"/>
</dbReference>
<gene>
    <name evidence="4" type="ORF">Q3982_00240</name>
</gene>
<dbReference type="Proteomes" id="UP001168575">
    <property type="component" value="Unassembled WGS sequence"/>
</dbReference>
<accession>A0AA43U5E1</accession>
<dbReference type="SMART" id="SM00740">
    <property type="entry name" value="PASTA"/>
    <property type="match status" value="3"/>
</dbReference>
<dbReference type="AlphaFoldDB" id="A0AA43U5E1"/>
<evidence type="ECO:0000313" key="5">
    <source>
        <dbReference type="Proteomes" id="UP001168575"/>
    </source>
</evidence>
<dbReference type="Pfam" id="PF13240">
    <property type="entry name" value="Zn_Ribbon_1"/>
    <property type="match status" value="1"/>
</dbReference>
<organism evidence="4 5">
    <name type="scientific">Phoenicibacter congonensis</name>
    <dbReference type="NCBI Taxonomy" id="1944646"/>
    <lineage>
        <taxon>Bacteria</taxon>
        <taxon>Bacillati</taxon>
        <taxon>Actinomycetota</taxon>
        <taxon>Coriobacteriia</taxon>
        <taxon>Eggerthellales</taxon>
        <taxon>Eggerthellaceae</taxon>
        <taxon>Phoenicibacter</taxon>
    </lineage>
</organism>
<keyword evidence="2" id="KW-1133">Transmembrane helix</keyword>
<feature type="compositionally biased region" description="Acidic residues" evidence="1">
    <location>
        <begin position="80"/>
        <end position="91"/>
    </location>
</feature>
<sequence length="461" mass="49134">MICPKCGTPNRASAKFCDECGYELPSVAPIASAMFDDEEHVATCIPKSAPTADLSGVDNTNDSSFVEVSDDEQSLSNEPETTEVNDEENSADESQAVSDSEDNQEFVPDDAEQVEEYPSDITAVFDPVEINAGDAHAVSDSEITARIGNIYDNDEYAGKTAQLEPLGFDPAEFSHLDADKTAEFAPVAESDKPASKAGSVSPKTYSANATQKKKGLDSIKKRNLIIGAVVVVLIAGLVGLTYALQLWGGKVIPDVCGLQEADAKAQIEACGFKVETEQIASDDVSGIVLSTEPGVGSRAEAGSTVTLQISVKRVIPNIVGMTKENAQRVMDKNGFTNVEYTTEKSDEDEGKVLSVSPEVDIRCKADARVTVVVAEPYRVPDVSGKTEEEAIDAIKEAGFKVTTTEAYDENSTEGTVLSVSPDVNSALKTGSEVQLTICIHRSTKLVQLAGQYFDNLNGEFT</sequence>
<feature type="non-terminal residue" evidence="4">
    <location>
        <position position="461"/>
    </location>
</feature>
<keyword evidence="2" id="KW-0812">Transmembrane</keyword>
<keyword evidence="2" id="KW-0472">Membrane</keyword>
<protein>
    <submittedName>
        <fullName evidence="4">PASTA domain-containing protein</fullName>
    </submittedName>
</protein>